<accession>A0A919CKG3</accession>
<dbReference type="AlphaFoldDB" id="A0A919CKG3"/>
<organism evidence="1 2">
    <name type="scientific">Nocardiopsis kunsanensis</name>
    <dbReference type="NCBI Taxonomy" id="141693"/>
    <lineage>
        <taxon>Bacteria</taxon>
        <taxon>Bacillati</taxon>
        <taxon>Actinomycetota</taxon>
        <taxon>Actinomycetes</taxon>
        <taxon>Streptosporangiales</taxon>
        <taxon>Nocardiopsidaceae</taxon>
        <taxon>Nocardiopsis</taxon>
    </lineage>
</organism>
<dbReference type="Proteomes" id="UP000654947">
    <property type="component" value="Unassembled WGS sequence"/>
</dbReference>
<proteinExistence type="predicted"/>
<gene>
    <name evidence="1" type="ORF">GCM10007147_35890</name>
</gene>
<name>A0A919CKG3_9ACTN</name>
<dbReference type="EMBL" id="BMXL01000023">
    <property type="protein sequence ID" value="GHD32367.1"/>
    <property type="molecule type" value="Genomic_DNA"/>
</dbReference>
<keyword evidence="2" id="KW-1185">Reference proteome</keyword>
<evidence type="ECO:0000313" key="1">
    <source>
        <dbReference type="EMBL" id="GHD32367.1"/>
    </source>
</evidence>
<dbReference type="RefSeq" id="WP_193518366.1">
    <property type="nucleotide sequence ID" value="NZ_BMXL01000023.1"/>
</dbReference>
<comment type="caution">
    <text evidence="1">The sequence shown here is derived from an EMBL/GenBank/DDBJ whole genome shotgun (WGS) entry which is preliminary data.</text>
</comment>
<evidence type="ECO:0000313" key="2">
    <source>
        <dbReference type="Proteomes" id="UP000654947"/>
    </source>
</evidence>
<protein>
    <submittedName>
        <fullName evidence="1">Uncharacterized protein</fullName>
    </submittedName>
</protein>
<reference evidence="1 2" key="1">
    <citation type="journal article" date="2014" name="Int. J. Syst. Evol. Microbiol.">
        <title>Complete genome sequence of Corynebacterium casei LMG S-19264T (=DSM 44701T), isolated from a smear-ripened cheese.</title>
        <authorList>
            <consortium name="US DOE Joint Genome Institute (JGI-PGF)"/>
            <person name="Walter F."/>
            <person name="Albersmeier A."/>
            <person name="Kalinowski J."/>
            <person name="Ruckert C."/>
        </authorList>
    </citation>
    <scope>NUCLEOTIDE SEQUENCE [LARGE SCALE GENOMIC DNA]</scope>
    <source>
        <strain evidence="1 2">KCTC 19473</strain>
    </source>
</reference>
<sequence length="251" mass="26690">MRSCHRPPRSHRVDAGHKGNLAILPPFSRPGLRTTAAAALALGLTACGGGGAEAQGDADQLHEAQLLQFQDVTQLSEGGESGAYSELTTVQYSAEIRDGTELDKPECVDATNRWGDLDTVQDAPTSVATYEWEKGVVTSLLVQLPSEEASEALDETPPADCSEYTATYEDGTSSEYSVGDLDLQEVGDESRAHSIDVETDGELSSMISVLYRNDGVLGTTSVIGDGDPAEYEEMLVGFTEAAIDRQNQTLG</sequence>